<dbReference type="AlphaFoldDB" id="A0A8J5SWX1"/>
<accession>A0A8J5SWX1</accession>
<protein>
    <submittedName>
        <fullName evidence="1">Uncharacterized protein</fullName>
    </submittedName>
</protein>
<dbReference type="Proteomes" id="UP000729402">
    <property type="component" value="Unassembled WGS sequence"/>
</dbReference>
<dbReference type="OrthoDB" id="5379943at2759"/>
<name>A0A8J5SWX1_ZIZPA</name>
<gene>
    <name evidence="1" type="ORF">GUJ93_ZPchr0014g47078</name>
</gene>
<reference evidence="1" key="1">
    <citation type="journal article" date="2021" name="bioRxiv">
        <title>Whole Genome Assembly and Annotation of Northern Wild Rice, Zizania palustris L., Supports a Whole Genome Duplication in the Zizania Genus.</title>
        <authorList>
            <person name="Haas M."/>
            <person name="Kono T."/>
            <person name="Macchietto M."/>
            <person name="Millas R."/>
            <person name="McGilp L."/>
            <person name="Shao M."/>
            <person name="Duquette J."/>
            <person name="Hirsch C.N."/>
            <person name="Kimball J."/>
        </authorList>
    </citation>
    <scope>NUCLEOTIDE SEQUENCE</scope>
    <source>
        <tissue evidence="1">Fresh leaf tissue</tissue>
    </source>
</reference>
<comment type="caution">
    <text evidence="1">The sequence shown here is derived from an EMBL/GenBank/DDBJ whole genome shotgun (WGS) entry which is preliminary data.</text>
</comment>
<organism evidence="1 2">
    <name type="scientific">Zizania palustris</name>
    <name type="common">Northern wild rice</name>
    <dbReference type="NCBI Taxonomy" id="103762"/>
    <lineage>
        <taxon>Eukaryota</taxon>
        <taxon>Viridiplantae</taxon>
        <taxon>Streptophyta</taxon>
        <taxon>Embryophyta</taxon>
        <taxon>Tracheophyta</taxon>
        <taxon>Spermatophyta</taxon>
        <taxon>Magnoliopsida</taxon>
        <taxon>Liliopsida</taxon>
        <taxon>Poales</taxon>
        <taxon>Poaceae</taxon>
        <taxon>BOP clade</taxon>
        <taxon>Oryzoideae</taxon>
        <taxon>Oryzeae</taxon>
        <taxon>Zizaniinae</taxon>
        <taxon>Zizania</taxon>
    </lineage>
</organism>
<sequence length="121" mass="12982">MPKFESAGTYNVRNTRNVNRTGQPTGYKLVPGSNCLPLALPVALRDVEQLCEGGARAAGPPPHLVQCAVAEQRTRFFTSVNCKMVLYGSMEKASVPVTVTVTVTTDERLDLHGAQPAALAR</sequence>
<proteinExistence type="predicted"/>
<evidence type="ECO:0000313" key="1">
    <source>
        <dbReference type="EMBL" id="KAG8082355.1"/>
    </source>
</evidence>
<evidence type="ECO:0000313" key="2">
    <source>
        <dbReference type="Proteomes" id="UP000729402"/>
    </source>
</evidence>
<reference evidence="1" key="2">
    <citation type="submission" date="2021-02" db="EMBL/GenBank/DDBJ databases">
        <authorList>
            <person name="Kimball J.A."/>
            <person name="Haas M.W."/>
            <person name="Macchietto M."/>
            <person name="Kono T."/>
            <person name="Duquette J."/>
            <person name="Shao M."/>
        </authorList>
    </citation>
    <scope>NUCLEOTIDE SEQUENCE</scope>
    <source>
        <tissue evidence="1">Fresh leaf tissue</tissue>
    </source>
</reference>
<dbReference type="EMBL" id="JAAALK010000086">
    <property type="protein sequence ID" value="KAG8082355.1"/>
    <property type="molecule type" value="Genomic_DNA"/>
</dbReference>
<keyword evidence="2" id="KW-1185">Reference proteome</keyword>